<feature type="binding site" evidence="5">
    <location>
        <position position="220"/>
    </location>
    <ligand>
        <name>dimethylallyl diphosphate</name>
        <dbReference type="ChEBI" id="CHEBI:57623"/>
    </ligand>
</feature>
<feature type="binding site" evidence="5">
    <location>
        <position position="42"/>
    </location>
    <ligand>
        <name>(2E)-4-hydroxy-3-methylbut-2-enyl diphosphate</name>
        <dbReference type="ChEBI" id="CHEBI:128753"/>
    </ligand>
</feature>
<dbReference type="NCBIfam" id="TIGR00216">
    <property type="entry name" value="ispH_lytB"/>
    <property type="match status" value="1"/>
</dbReference>
<dbReference type="KEGG" id="sper:EW093_05880"/>
<comment type="catalytic activity">
    <reaction evidence="5">
        <text>isopentenyl diphosphate + 2 oxidized [2Fe-2S]-[ferredoxin] + H2O = (2E)-4-hydroxy-3-methylbut-2-enyl diphosphate + 2 reduced [2Fe-2S]-[ferredoxin] + 2 H(+)</text>
        <dbReference type="Rhea" id="RHEA:24488"/>
        <dbReference type="Rhea" id="RHEA-COMP:10000"/>
        <dbReference type="Rhea" id="RHEA-COMP:10001"/>
        <dbReference type="ChEBI" id="CHEBI:15377"/>
        <dbReference type="ChEBI" id="CHEBI:15378"/>
        <dbReference type="ChEBI" id="CHEBI:33737"/>
        <dbReference type="ChEBI" id="CHEBI:33738"/>
        <dbReference type="ChEBI" id="CHEBI:128753"/>
        <dbReference type="ChEBI" id="CHEBI:128769"/>
        <dbReference type="EC" id="1.17.7.4"/>
    </reaction>
</comment>
<feature type="binding site" evidence="5">
    <location>
        <position position="219"/>
    </location>
    <ligand>
        <name>(2E)-4-hydroxy-3-methylbut-2-enyl diphosphate</name>
        <dbReference type="ChEBI" id="CHEBI:128753"/>
    </ligand>
</feature>
<evidence type="ECO:0000313" key="7">
    <source>
        <dbReference type="Proteomes" id="UP000323824"/>
    </source>
</evidence>
<evidence type="ECO:0000256" key="4">
    <source>
        <dbReference type="ARBA" id="ARBA00023014"/>
    </source>
</evidence>
<feature type="binding site" evidence="5">
    <location>
        <position position="124"/>
    </location>
    <ligand>
        <name>isopentenyl diphosphate</name>
        <dbReference type="ChEBI" id="CHEBI:128769"/>
    </ligand>
</feature>
<evidence type="ECO:0000256" key="2">
    <source>
        <dbReference type="ARBA" id="ARBA00022723"/>
    </source>
</evidence>
<feature type="active site" description="Proton donor" evidence="5">
    <location>
        <position position="126"/>
    </location>
</feature>
<dbReference type="Gene3D" id="3.40.1010.20">
    <property type="entry name" value="4-hydroxy-3-methylbut-2-enyl diphosphate reductase, catalytic domain"/>
    <property type="match status" value="2"/>
</dbReference>
<feature type="binding site" evidence="5">
    <location>
        <position position="220"/>
    </location>
    <ligand>
        <name>(2E)-4-hydroxy-3-methylbut-2-enyl diphosphate</name>
        <dbReference type="ChEBI" id="CHEBI:128753"/>
    </ligand>
</feature>
<keyword evidence="3 5" id="KW-0408">Iron</keyword>
<feature type="binding site" evidence="5">
    <location>
        <position position="42"/>
    </location>
    <ligand>
        <name>dimethylallyl diphosphate</name>
        <dbReference type="ChEBI" id="CHEBI:57623"/>
    </ligand>
</feature>
<dbReference type="PANTHER" id="PTHR30426">
    <property type="entry name" value="4-HYDROXY-3-METHYLBUT-2-ENYL DIPHOSPHATE REDUCTASE"/>
    <property type="match status" value="1"/>
</dbReference>
<gene>
    <name evidence="5 6" type="primary">ispH</name>
    <name evidence="6" type="ORF">EW093_05880</name>
</gene>
<feature type="binding site" evidence="5">
    <location>
        <position position="219"/>
    </location>
    <ligand>
        <name>dimethylallyl diphosphate</name>
        <dbReference type="ChEBI" id="CHEBI:57623"/>
    </ligand>
</feature>
<dbReference type="CDD" id="cd13944">
    <property type="entry name" value="lytB_ispH"/>
    <property type="match status" value="1"/>
</dbReference>
<feature type="binding site" evidence="5">
    <location>
        <position position="42"/>
    </location>
    <ligand>
        <name>isopentenyl diphosphate</name>
        <dbReference type="ChEBI" id="CHEBI:128769"/>
    </ligand>
</feature>
<feature type="binding site" evidence="5">
    <location>
        <position position="218"/>
    </location>
    <ligand>
        <name>isopentenyl diphosphate</name>
        <dbReference type="ChEBI" id="CHEBI:128769"/>
    </ligand>
</feature>
<feature type="binding site" evidence="5">
    <location>
        <position position="124"/>
    </location>
    <ligand>
        <name>dimethylallyl diphosphate</name>
        <dbReference type="ChEBI" id="CHEBI:57623"/>
    </ligand>
</feature>
<comment type="cofactor">
    <cofactor evidence="5">
        <name>[4Fe-4S] cluster</name>
        <dbReference type="ChEBI" id="CHEBI:49883"/>
    </cofactor>
    <text evidence="5">Binds 1 [4Fe-4S] cluster per subunit.</text>
</comment>
<reference evidence="6 7" key="2">
    <citation type="submission" date="2019-09" db="EMBL/GenBank/DDBJ databases">
        <title>Complete Genome Sequence and Methylome Analysis of free living Spirochaetas.</title>
        <authorList>
            <person name="Leshcheva N."/>
            <person name="Mikheeva N."/>
        </authorList>
    </citation>
    <scope>NUCLEOTIDE SEQUENCE [LARGE SCALE GENOMIC DNA]</scope>
    <source>
        <strain evidence="6 7">P</strain>
    </source>
</reference>
<dbReference type="AlphaFoldDB" id="A0A5C1QC50"/>
<feature type="binding site" evidence="5">
    <location>
        <position position="124"/>
    </location>
    <ligand>
        <name>(2E)-4-hydroxy-3-methylbut-2-enyl diphosphate</name>
        <dbReference type="ChEBI" id="CHEBI:128753"/>
    </ligand>
</feature>
<feature type="binding site" evidence="5">
    <location>
        <position position="260"/>
    </location>
    <ligand>
        <name>dimethylallyl diphosphate</name>
        <dbReference type="ChEBI" id="CHEBI:57623"/>
    </ligand>
</feature>
<feature type="binding site" evidence="5">
    <location>
        <position position="162"/>
    </location>
    <ligand>
        <name>(2E)-4-hydroxy-3-methylbut-2-enyl diphosphate</name>
        <dbReference type="ChEBI" id="CHEBI:128753"/>
    </ligand>
</feature>
<accession>A0A5C1QC50</accession>
<feature type="binding site" evidence="5">
    <location>
        <position position="190"/>
    </location>
    <ligand>
        <name>[4Fe-4S] cluster</name>
        <dbReference type="ChEBI" id="CHEBI:49883"/>
    </ligand>
</feature>
<dbReference type="GO" id="GO:0051539">
    <property type="term" value="F:4 iron, 4 sulfur cluster binding"/>
    <property type="evidence" value="ECO:0007669"/>
    <property type="project" value="UniProtKB-UniRule"/>
</dbReference>
<comment type="similarity">
    <text evidence="5">Belongs to the IspH family.</text>
</comment>
<dbReference type="UniPathway" id="UPA00056">
    <property type="reaction ID" value="UER00097"/>
</dbReference>
<feature type="binding site" evidence="5">
    <location>
        <position position="74"/>
    </location>
    <ligand>
        <name>dimethylallyl diphosphate</name>
        <dbReference type="ChEBI" id="CHEBI:57623"/>
    </ligand>
</feature>
<dbReference type="GO" id="GO:0046872">
    <property type="term" value="F:metal ion binding"/>
    <property type="evidence" value="ECO:0007669"/>
    <property type="project" value="UniProtKB-KW"/>
</dbReference>
<feature type="binding site" evidence="5">
    <location>
        <position position="96"/>
    </location>
    <ligand>
        <name>[4Fe-4S] cluster</name>
        <dbReference type="ChEBI" id="CHEBI:49883"/>
    </ligand>
</feature>
<keyword evidence="1 5" id="KW-0004">4Fe-4S</keyword>
<dbReference type="InterPro" id="IPR003451">
    <property type="entry name" value="LytB/IspH"/>
</dbReference>
<comment type="pathway">
    <text evidence="5">Isoprenoid biosynthesis; dimethylallyl diphosphate biosynthesis; dimethylallyl diphosphate from (2E)-4-hydroxy-3-methylbutenyl diphosphate: step 1/1.</text>
</comment>
<feature type="binding site" evidence="5">
    <location>
        <position position="74"/>
    </location>
    <ligand>
        <name>(2E)-4-hydroxy-3-methylbut-2-enyl diphosphate</name>
        <dbReference type="ChEBI" id="CHEBI:128753"/>
    </ligand>
</feature>
<protein>
    <recommendedName>
        <fullName evidence="5">4-hydroxy-3-methylbut-2-enyl diphosphate reductase</fullName>
        <shortName evidence="5">HMBPP reductase</shortName>
        <ecNumber evidence="5">1.17.7.4</ecNumber>
    </recommendedName>
</protein>
<reference evidence="6 7" key="1">
    <citation type="submission" date="2019-02" db="EMBL/GenBank/DDBJ databases">
        <authorList>
            <person name="Fomenkov A."/>
            <person name="Dubinina G."/>
            <person name="Grabovich M."/>
            <person name="Vincze T."/>
            <person name="Roberts R.J."/>
        </authorList>
    </citation>
    <scope>NUCLEOTIDE SEQUENCE [LARGE SCALE GENOMIC DNA]</scope>
    <source>
        <strain evidence="6 7">P</strain>
    </source>
</reference>
<dbReference type="EC" id="1.17.7.4" evidence="5"/>
<feature type="binding site" evidence="5">
    <location>
        <position position="74"/>
    </location>
    <ligand>
        <name>isopentenyl diphosphate</name>
        <dbReference type="ChEBI" id="CHEBI:128769"/>
    </ligand>
</feature>
<dbReference type="Gene3D" id="3.40.50.11270">
    <property type="match status" value="1"/>
</dbReference>
<keyword evidence="7" id="KW-1185">Reference proteome</keyword>
<dbReference type="PANTHER" id="PTHR30426:SF0">
    <property type="entry name" value="4-HYDROXY-3-METHYLBUT-2-ENYL DIPHOSPHATE REDUCTASE"/>
    <property type="match status" value="1"/>
</dbReference>
<evidence type="ECO:0000313" key="6">
    <source>
        <dbReference type="EMBL" id="QEN04246.1"/>
    </source>
</evidence>
<dbReference type="GO" id="GO:0051745">
    <property type="term" value="F:4-hydroxy-3-methylbut-2-enyl diphosphate reductase activity"/>
    <property type="evidence" value="ECO:0007669"/>
    <property type="project" value="UniProtKB-UniRule"/>
</dbReference>
<organism evidence="6 7">
    <name type="scientific">Thiospirochaeta perfilievii</name>
    <dbReference type="NCBI Taxonomy" id="252967"/>
    <lineage>
        <taxon>Bacteria</taxon>
        <taxon>Pseudomonadati</taxon>
        <taxon>Spirochaetota</taxon>
        <taxon>Spirochaetia</taxon>
        <taxon>Spirochaetales</taxon>
        <taxon>Spirochaetaceae</taxon>
        <taxon>Thiospirochaeta</taxon>
    </lineage>
</organism>
<dbReference type="EMBL" id="CP035807">
    <property type="protein sequence ID" value="QEN04246.1"/>
    <property type="molecule type" value="Genomic_DNA"/>
</dbReference>
<comment type="catalytic activity">
    <reaction evidence="5">
        <text>dimethylallyl diphosphate + 2 oxidized [2Fe-2S]-[ferredoxin] + H2O = (2E)-4-hydroxy-3-methylbut-2-enyl diphosphate + 2 reduced [2Fe-2S]-[ferredoxin] + 2 H(+)</text>
        <dbReference type="Rhea" id="RHEA:24825"/>
        <dbReference type="Rhea" id="RHEA-COMP:10000"/>
        <dbReference type="Rhea" id="RHEA-COMP:10001"/>
        <dbReference type="ChEBI" id="CHEBI:15377"/>
        <dbReference type="ChEBI" id="CHEBI:15378"/>
        <dbReference type="ChEBI" id="CHEBI:33737"/>
        <dbReference type="ChEBI" id="CHEBI:33738"/>
        <dbReference type="ChEBI" id="CHEBI:57623"/>
        <dbReference type="ChEBI" id="CHEBI:128753"/>
        <dbReference type="EC" id="1.17.7.4"/>
    </reaction>
</comment>
<dbReference type="Proteomes" id="UP000323824">
    <property type="component" value="Chromosome"/>
</dbReference>
<dbReference type="RefSeq" id="WP_149567494.1">
    <property type="nucleotide sequence ID" value="NZ_CP035807.1"/>
</dbReference>
<evidence type="ECO:0000256" key="5">
    <source>
        <dbReference type="HAMAP-Rule" id="MF_00191"/>
    </source>
</evidence>
<dbReference type="HAMAP" id="MF_00191">
    <property type="entry name" value="IspH"/>
    <property type="match status" value="1"/>
</dbReference>
<dbReference type="GO" id="GO:0016114">
    <property type="term" value="P:terpenoid biosynthetic process"/>
    <property type="evidence" value="ECO:0007669"/>
    <property type="project" value="UniProtKB-UniRule"/>
</dbReference>
<feature type="binding site" evidence="5">
    <location>
        <position position="260"/>
    </location>
    <ligand>
        <name>isopentenyl diphosphate</name>
        <dbReference type="ChEBI" id="CHEBI:128769"/>
    </ligand>
</feature>
<evidence type="ECO:0000256" key="1">
    <source>
        <dbReference type="ARBA" id="ARBA00022485"/>
    </source>
</evidence>
<keyword evidence="2 5" id="KW-0479">Metal-binding</keyword>
<dbReference type="UniPathway" id="UPA00059">
    <property type="reaction ID" value="UER00105"/>
</dbReference>
<proteinExistence type="inferred from homology"/>
<feature type="binding site" evidence="5">
    <location>
        <position position="218"/>
    </location>
    <ligand>
        <name>(2E)-4-hydroxy-3-methylbut-2-enyl diphosphate</name>
        <dbReference type="ChEBI" id="CHEBI:128753"/>
    </ligand>
</feature>
<dbReference type="GO" id="GO:0019288">
    <property type="term" value="P:isopentenyl diphosphate biosynthetic process, methylerythritol 4-phosphate pathway"/>
    <property type="evidence" value="ECO:0007669"/>
    <property type="project" value="UniProtKB-UniRule"/>
</dbReference>
<feature type="binding site" evidence="5">
    <location>
        <position position="219"/>
    </location>
    <ligand>
        <name>isopentenyl diphosphate</name>
        <dbReference type="ChEBI" id="CHEBI:128769"/>
    </ligand>
</feature>
<dbReference type="GO" id="GO:0050992">
    <property type="term" value="P:dimethylallyl diphosphate biosynthetic process"/>
    <property type="evidence" value="ECO:0007669"/>
    <property type="project" value="UniProtKB-UniRule"/>
</dbReference>
<feature type="binding site" evidence="5">
    <location>
        <position position="218"/>
    </location>
    <ligand>
        <name>dimethylallyl diphosphate</name>
        <dbReference type="ChEBI" id="CHEBI:57623"/>
    </ligand>
</feature>
<feature type="binding site" evidence="5">
    <location>
        <position position="220"/>
    </location>
    <ligand>
        <name>isopentenyl diphosphate</name>
        <dbReference type="ChEBI" id="CHEBI:128769"/>
    </ligand>
</feature>
<evidence type="ECO:0000256" key="3">
    <source>
        <dbReference type="ARBA" id="ARBA00023004"/>
    </source>
</evidence>
<sequence length="276" mass="30165">MRVKLASTLGFCGGVKKAVDLIYKELESVNGKDIFMEGPIIHNSSVIKDLEDKGVSLLSQDDELNNKKVLIRAHGVTPQLEESLIKRGGEILDGTCPIVKSSQKKIRDYSERGYYIVICGDKGHGEVIGLVGYAPNSSVVVGTESDLKDLVLPEKTVLISQTTFSKGEFTKIEVSLRQKCPTLEVLNTICGATKQRQDAVVELAQEVDVIIVVGGLNSSNTKRLKKAVEDVVPTWLIEDYTDIPKEIKKYEVVGVTAGASTPDSVIDRVVKELKSY</sequence>
<feature type="binding site" evidence="5">
    <location>
        <position position="260"/>
    </location>
    <ligand>
        <name>(2E)-4-hydroxy-3-methylbut-2-enyl diphosphate</name>
        <dbReference type="ChEBI" id="CHEBI:128753"/>
    </ligand>
</feature>
<keyword evidence="4 5" id="KW-0411">Iron-sulfur</keyword>
<keyword evidence="5 6" id="KW-0560">Oxidoreductase</keyword>
<feature type="binding site" evidence="5">
    <location>
        <position position="12"/>
    </location>
    <ligand>
        <name>[4Fe-4S] cluster</name>
        <dbReference type="ChEBI" id="CHEBI:49883"/>
    </ligand>
</feature>
<name>A0A5C1QC50_9SPIO</name>
<dbReference type="Pfam" id="PF02401">
    <property type="entry name" value="LYTB"/>
    <property type="match status" value="1"/>
</dbReference>
<keyword evidence="5" id="KW-0414">Isoprene biosynthesis</keyword>
<comment type="function">
    <text evidence="5">Catalyzes the conversion of 1-hydroxy-2-methyl-2-(E)-butenyl 4-diphosphate (HMBPP) into a mixture of isopentenyl diphosphate (IPP) and dimethylallyl diphosphate (DMAPP). Acts in the terminal step of the DOXP/MEP pathway for isoprenoid precursor biosynthesis.</text>
</comment>
<dbReference type="OrthoDB" id="9777362at2"/>
<comment type="pathway">
    <text evidence="5">Isoprenoid biosynthesis; isopentenyl diphosphate biosynthesis via DXP pathway; isopentenyl diphosphate from 1-deoxy-D-xylulose 5-phosphate: step 6/6.</text>
</comment>